<dbReference type="EMBL" id="CQAW01000001">
    <property type="protein sequence ID" value="CNG95465.1"/>
    <property type="molecule type" value="Genomic_DNA"/>
</dbReference>
<comment type="subcellular location">
    <subcellularLocation>
        <location evidence="1">Fimbrium</location>
    </subcellularLocation>
</comment>
<dbReference type="PANTHER" id="PTHR33420:SF12">
    <property type="entry name" value="FIMBRIN-LIKE PROTEIN FIMI-RELATED"/>
    <property type="match status" value="1"/>
</dbReference>
<dbReference type="Proteomes" id="UP000041882">
    <property type="component" value="Unassembled WGS sequence"/>
</dbReference>
<organism evidence="6 7">
    <name type="scientific">Yersinia thracica</name>
    <dbReference type="NCBI Taxonomy" id="2890319"/>
    <lineage>
        <taxon>Bacteria</taxon>
        <taxon>Pseudomonadati</taxon>
        <taxon>Pseudomonadota</taxon>
        <taxon>Gammaproteobacteria</taxon>
        <taxon>Enterobacterales</taxon>
        <taxon>Yersiniaceae</taxon>
        <taxon>Yersinia</taxon>
    </lineage>
</organism>
<comment type="similarity">
    <text evidence="2">Belongs to the fimbrial protein family.</text>
</comment>
<evidence type="ECO:0000256" key="1">
    <source>
        <dbReference type="ARBA" id="ARBA00004561"/>
    </source>
</evidence>
<feature type="domain" description="Fimbrial-type adhesion" evidence="5">
    <location>
        <begin position="193"/>
        <end position="339"/>
    </location>
</feature>
<dbReference type="SUPFAM" id="SSF49401">
    <property type="entry name" value="Bacterial adhesins"/>
    <property type="match status" value="1"/>
</dbReference>
<dbReference type="InterPro" id="IPR036937">
    <property type="entry name" value="Adhesion_dom_fimbrial_sf"/>
</dbReference>
<protein>
    <submittedName>
        <fullName evidence="6">Fimbrial componenet</fullName>
    </submittedName>
</protein>
<dbReference type="GO" id="GO:0009289">
    <property type="term" value="C:pilus"/>
    <property type="evidence" value="ECO:0007669"/>
    <property type="project" value="UniProtKB-SubCell"/>
</dbReference>
<keyword evidence="4" id="KW-0281">Fimbrium</keyword>
<reference evidence="7" key="1">
    <citation type="submission" date="2015-03" db="EMBL/GenBank/DDBJ databases">
        <authorList>
            <consortium name="Pathogen Informatics"/>
            <person name="Murphy D."/>
        </authorList>
    </citation>
    <scope>NUCLEOTIDE SEQUENCE [LARGE SCALE GENOMIC DNA]</scope>
    <source>
        <strain evidence="7">IP6945</strain>
    </source>
</reference>
<sequence length="339" mass="35324">MIRLFITIIFVLCGASKAYALDWKSDITLSPQPMNYSGPADSVKPGNIIGSTWSATASVQQVFWCGYIIYNCNKSTMMPGSGAISTGISVNVDGVNYAVFETGVTGVGFIIGLKDFNSSAYIPLQDGVTQTYPAPGTSGTSPDLGWSAKVTFIKTGHTLSSGVYLTSSIDAAVLTAYNNEVKTARVIINPVSITVQASGCTVNTKAANVDLGVIDVRTLPSVGSTSAFGHFDIALSCDENIAVNAVMTDQAKPANTSSVVSLTSNSTAAGVGVEFFYDGNGPLMLGPDSSASGTLNQFFVQSTGPAQTLTLPFQARYIRTGDLQPGTANALASITFSYQ</sequence>
<proteinExistence type="inferred from homology"/>
<evidence type="ECO:0000256" key="2">
    <source>
        <dbReference type="ARBA" id="ARBA00006671"/>
    </source>
</evidence>
<keyword evidence="7" id="KW-1185">Reference proteome</keyword>
<dbReference type="Gene3D" id="2.60.40.1090">
    <property type="entry name" value="Fimbrial-type adhesion domain"/>
    <property type="match status" value="1"/>
</dbReference>
<evidence type="ECO:0000256" key="4">
    <source>
        <dbReference type="ARBA" id="ARBA00023263"/>
    </source>
</evidence>
<keyword evidence="3" id="KW-0732">Signal</keyword>
<evidence type="ECO:0000259" key="5">
    <source>
        <dbReference type="Pfam" id="PF00419"/>
    </source>
</evidence>
<dbReference type="RefSeq" id="WP_050112088.1">
    <property type="nucleotide sequence ID" value="NZ_CQAW01000001.1"/>
</dbReference>
<gene>
    <name evidence="6" type="primary">fimA3</name>
    <name evidence="6" type="ORF">ERS008472_00053</name>
</gene>
<dbReference type="InterPro" id="IPR050263">
    <property type="entry name" value="Bact_Fimbrial_Adh_Pro"/>
</dbReference>
<accession>A0A0T9NB35</accession>
<dbReference type="PANTHER" id="PTHR33420">
    <property type="entry name" value="FIMBRIAL SUBUNIT ELFA-RELATED"/>
    <property type="match status" value="1"/>
</dbReference>
<evidence type="ECO:0000313" key="7">
    <source>
        <dbReference type="Proteomes" id="UP000041882"/>
    </source>
</evidence>
<evidence type="ECO:0000256" key="3">
    <source>
        <dbReference type="ARBA" id="ARBA00022729"/>
    </source>
</evidence>
<dbReference type="AlphaFoldDB" id="A0A0T9NB35"/>
<dbReference type="Gene3D" id="2.60.40.3310">
    <property type="match status" value="1"/>
</dbReference>
<evidence type="ECO:0000313" key="6">
    <source>
        <dbReference type="EMBL" id="CNG95465.1"/>
    </source>
</evidence>
<name>A0A0T9NB35_9GAMM</name>
<dbReference type="InterPro" id="IPR008966">
    <property type="entry name" value="Adhesion_dom_sf"/>
</dbReference>
<dbReference type="InterPro" id="IPR000259">
    <property type="entry name" value="Adhesion_dom_fimbrial"/>
</dbReference>
<dbReference type="GO" id="GO:0043709">
    <property type="term" value="P:cell adhesion involved in single-species biofilm formation"/>
    <property type="evidence" value="ECO:0007669"/>
    <property type="project" value="TreeGrafter"/>
</dbReference>
<dbReference type="Pfam" id="PF00419">
    <property type="entry name" value="Fimbrial"/>
    <property type="match status" value="1"/>
</dbReference>